<dbReference type="InterPro" id="IPR050833">
    <property type="entry name" value="Poly_Biosynth_Transport"/>
</dbReference>
<dbReference type="AlphaFoldDB" id="F6D2M7"/>
<dbReference type="OrthoDB" id="19148at2157"/>
<sequence length="477" mass="53459">MSTVRKIAKNTTVLFISQILSYILGFFGTMYTARYLGADGFGILSTALALTGIFAVFTDMGLSTLTIREVSRDTALANKYLTNTAVLRVILTFLTFGLIGLTVFIMGYPPLVSNVIYIITLSYLFGAISGVFFSIFQAHEDMEYQALGNIINSIFSFAGILFVIFYALGIIAFASIYLVTGFILLVYCLIIYAWKYSLPKMKIDLSFWKPTIMLAIPLSVISIFSVIAFKVDTVMLSAMKGNVIVGWYSASYNLMVALLFLPGVFSSAVFPVFSSFFVSSKDSLKFSYKKSFKYLTMISLPIAVGTMLLAKPIILLIYSIEYLPSILILQILIWTIPITFLNYVFGSMIPAMNRQNLLLKITFVSMVLNIALNLVLIPKFSYIGASVVTLITEFSIFILCFYTLSRSFCKISYNEVLTKPILASIIMGLFIYFTKLNLFVEIIIGAVIYFVAMILLKGFSEEDKDIFRQLIKRKKVE</sequence>
<name>F6D2M7_METPW</name>
<gene>
    <name evidence="7" type="ordered locus">MSWAN_0936</name>
</gene>
<feature type="transmembrane region" description="Helical" evidence="6">
    <location>
        <begin position="249"/>
        <end position="273"/>
    </location>
</feature>
<evidence type="ECO:0000256" key="1">
    <source>
        <dbReference type="ARBA" id="ARBA00004651"/>
    </source>
</evidence>
<feature type="transmembrane region" description="Helical" evidence="6">
    <location>
        <begin position="115"/>
        <end position="135"/>
    </location>
</feature>
<evidence type="ECO:0000313" key="8">
    <source>
        <dbReference type="Proteomes" id="UP000009231"/>
    </source>
</evidence>
<keyword evidence="5 6" id="KW-0472">Membrane</keyword>
<dbReference type="STRING" id="868131.MSWAN_0936"/>
<feature type="transmembrane region" description="Helical" evidence="6">
    <location>
        <begin position="416"/>
        <end position="433"/>
    </location>
</feature>
<reference evidence="7 8" key="1">
    <citation type="journal article" date="2014" name="Int. J. Syst. Evol. Microbiol.">
        <title>Methanobacterium paludis sp. nov. and a novel strain of Methanobacterium lacus isolated from northern peatlands.</title>
        <authorList>
            <person name="Cadillo-Quiroz H."/>
            <person name="Brauer S.L."/>
            <person name="Goodson N."/>
            <person name="Yavitt J.B."/>
            <person name="Zinder S.H."/>
        </authorList>
    </citation>
    <scope>NUCLEOTIDE SEQUENCE [LARGE SCALE GENOMIC DNA]</scope>
    <source>
        <strain evidence="8">DSM 25820 / JCM 18151 / SWAN1</strain>
    </source>
</reference>
<dbReference type="InterPro" id="IPR002797">
    <property type="entry name" value="Polysacc_synth"/>
</dbReference>
<dbReference type="GO" id="GO:0005886">
    <property type="term" value="C:plasma membrane"/>
    <property type="evidence" value="ECO:0007669"/>
    <property type="project" value="UniProtKB-SubCell"/>
</dbReference>
<dbReference type="Proteomes" id="UP000009231">
    <property type="component" value="Chromosome"/>
</dbReference>
<dbReference type="PANTHER" id="PTHR30250">
    <property type="entry name" value="PST FAMILY PREDICTED COLANIC ACID TRANSPORTER"/>
    <property type="match status" value="1"/>
</dbReference>
<feature type="transmembrane region" description="Helical" evidence="6">
    <location>
        <begin position="439"/>
        <end position="459"/>
    </location>
</feature>
<proteinExistence type="predicted"/>
<protein>
    <submittedName>
        <fullName evidence="7">Polysaccharide biosynthesis protein</fullName>
    </submittedName>
</protein>
<feature type="transmembrane region" description="Helical" evidence="6">
    <location>
        <begin position="294"/>
        <end position="320"/>
    </location>
</feature>
<organism evidence="7 8">
    <name type="scientific">Methanobacterium paludis (strain DSM 25820 / JCM 18151 / SWAN1)</name>
    <dbReference type="NCBI Taxonomy" id="868131"/>
    <lineage>
        <taxon>Archaea</taxon>
        <taxon>Methanobacteriati</taxon>
        <taxon>Methanobacteriota</taxon>
        <taxon>Methanomada group</taxon>
        <taxon>Methanobacteria</taxon>
        <taxon>Methanobacteriales</taxon>
        <taxon>Methanobacteriaceae</taxon>
        <taxon>Methanobacterium</taxon>
    </lineage>
</organism>
<dbReference type="eggNOG" id="arCOG02209">
    <property type="taxonomic scope" value="Archaea"/>
</dbReference>
<keyword evidence="3 6" id="KW-0812">Transmembrane</keyword>
<keyword evidence="8" id="KW-1185">Reference proteome</keyword>
<feature type="transmembrane region" description="Helical" evidence="6">
    <location>
        <begin position="174"/>
        <end position="194"/>
    </location>
</feature>
<feature type="transmembrane region" description="Helical" evidence="6">
    <location>
        <begin position="357"/>
        <end position="376"/>
    </location>
</feature>
<feature type="transmembrane region" description="Helical" evidence="6">
    <location>
        <begin position="43"/>
        <end position="65"/>
    </location>
</feature>
<accession>F6D2M7</accession>
<evidence type="ECO:0000256" key="4">
    <source>
        <dbReference type="ARBA" id="ARBA00022989"/>
    </source>
</evidence>
<comment type="subcellular location">
    <subcellularLocation>
        <location evidence="1">Cell membrane</location>
        <topology evidence="1">Multi-pass membrane protein</topology>
    </subcellularLocation>
</comment>
<evidence type="ECO:0000256" key="3">
    <source>
        <dbReference type="ARBA" id="ARBA00022692"/>
    </source>
</evidence>
<feature type="transmembrane region" description="Helical" evidence="6">
    <location>
        <begin position="147"/>
        <end position="168"/>
    </location>
</feature>
<keyword evidence="2" id="KW-1003">Cell membrane</keyword>
<feature type="transmembrane region" description="Helical" evidence="6">
    <location>
        <begin position="326"/>
        <end position="345"/>
    </location>
</feature>
<evidence type="ECO:0000256" key="2">
    <source>
        <dbReference type="ARBA" id="ARBA00022475"/>
    </source>
</evidence>
<feature type="transmembrane region" description="Helical" evidence="6">
    <location>
        <begin position="12"/>
        <end position="31"/>
    </location>
</feature>
<evidence type="ECO:0000256" key="5">
    <source>
        <dbReference type="ARBA" id="ARBA00023136"/>
    </source>
</evidence>
<dbReference type="Pfam" id="PF01943">
    <property type="entry name" value="Polysacc_synt"/>
    <property type="match status" value="1"/>
</dbReference>
<dbReference type="HOGENOM" id="CLU_022017_6_2_2"/>
<dbReference type="KEGG" id="mew:MSWAN_0936"/>
<evidence type="ECO:0000256" key="6">
    <source>
        <dbReference type="SAM" id="Phobius"/>
    </source>
</evidence>
<evidence type="ECO:0000313" key="7">
    <source>
        <dbReference type="EMBL" id="AEG17961.1"/>
    </source>
</evidence>
<dbReference type="PANTHER" id="PTHR30250:SF11">
    <property type="entry name" value="O-ANTIGEN TRANSPORTER-RELATED"/>
    <property type="match status" value="1"/>
</dbReference>
<dbReference type="CDD" id="cd13128">
    <property type="entry name" value="MATE_Wzx_like"/>
    <property type="match status" value="1"/>
</dbReference>
<dbReference type="GeneID" id="10668438"/>
<keyword evidence="4 6" id="KW-1133">Transmembrane helix</keyword>
<feature type="transmembrane region" description="Helical" evidence="6">
    <location>
        <begin position="206"/>
        <end position="229"/>
    </location>
</feature>
<dbReference type="RefSeq" id="WP_013825463.1">
    <property type="nucleotide sequence ID" value="NC_015574.1"/>
</dbReference>
<feature type="transmembrane region" description="Helical" evidence="6">
    <location>
        <begin position="86"/>
        <end position="109"/>
    </location>
</feature>
<feature type="transmembrane region" description="Helical" evidence="6">
    <location>
        <begin position="382"/>
        <end position="404"/>
    </location>
</feature>
<dbReference type="EMBL" id="CP002772">
    <property type="protein sequence ID" value="AEG17961.1"/>
    <property type="molecule type" value="Genomic_DNA"/>
</dbReference>